<evidence type="ECO:0000259" key="1">
    <source>
        <dbReference type="PROSITE" id="PS50043"/>
    </source>
</evidence>
<dbReference type="PANTHER" id="PTHR45566">
    <property type="entry name" value="HTH-TYPE TRANSCRIPTIONAL REGULATOR YHJB-RELATED"/>
    <property type="match status" value="1"/>
</dbReference>
<evidence type="ECO:0000313" key="2">
    <source>
        <dbReference type="EMBL" id="AVO47037.1"/>
    </source>
</evidence>
<dbReference type="KEGG" id="phr:C6569_19355"/>
<dbReference type="AlphaFoldDB" id="A0A2S0NG49"/>
<evidence type="ECO:0000313" key="3">
    <source>
        <dbReference type="Proteomes" id="UP000237889"/>
    </source>
</evidence>
<dbReference type="PROSITE" id="PS50043">
    <property type="entry name" value="HTH_LUXR_2"/>
    <property type="match status" value="1"/>
</dbReference>
<organism evidence="2 3">
    <name type="scientific">Phreatobacter cathodiphilus</name>
    <dbReference type="NCBI Taxonomy" id="1868589"/>
    <lineage>
        <taxon>Bacteria</taxon>
        <taxon>Pseudomonadati</taxon>
        <taxon>Pseudomonadota</taxon>
        <taxon>Alphaproteobacteria</taxon>
        <taxon>Hyphomicrobiales</taxon>
        <taxon>Phreatobacteraceae</taxon>
        <taxon>Phreatobacter</taxon>
    </lineage>
</organism>
<dbReference type="Proteomes" id="UP000237889">
    <property type="component" value="Chromosome"/>
</dbReference>
<protein>
    <recommendedName>
        <fullName evidence="1">HTH luxR-type domain-containing protein</fullName>
    </recommendedName>
</protein>
<proteinExistence type="predicted"/>
<name>A0A2S0NG49_9HYPH</name>
<dbReference type="PROSITE" id="PS00622">
    <property type="entry name" value="HTH_LUXR_1"/>
    <property type="match status" value="1"/>
</dbReference>
<dbReference type="GO" id="GO:0006355">
    <property type="term" value="P:regulation of DNA-templated transcription"/>
    <property type="evidence" value="ECO:0007669"/>
    <property type="project" value="InterPro"/>
</dbReference>
<dbReference type="SMART" id="SM00421">
    <property type="entry name" value="HTH_LUXR"/>
    <property type="match status" value="1"/>
</dbReference>
<feature type="domain" description="HTH luxR-type" evidence="1">
    <location>
        <begin position="127"/>
        <end position="192"/>
    </location>
</feature>
<dbReference type="RefSeq" id="WP_106750407.1">
    <property type="nucleotide sequence ID" value="NZ_CP027668.1"/>
</dbReference>
<dbReference type="Gene3D" id="3.40.50.2300">
    <property type="match status" value="1"/>
</dbReference>
<dbReference type="OrthoDB" id="9814495at2"/>
<dbReference type="InterPro" id="IPR000792">
    <property type="entry name" value="Tscrpt_reg_LuxR_C"/>
</dbReference>
<dbReference type="GO" id="GO:0003677">
    <property type="term" value="F:DNA binding"/>
    <property type="evidence" value="ECO:0007669"/>
    <property type="project" value="InterPro"/>
</dbReference>
<reference evidence="2 3" key="1">
    <citation type="submission" date="2018-03" db="EMBL/GenBank/DDBJ databases">
        <title>Genome sequencing of Phreatobacter sp.</title>
        <authorList>
            <person name="Kim S.-J."/>
            <person name="Heo J."/>
            <person name="Kwon S.-W."/>
        </authorList>
    </citation>
    <scope>NUCLEOTIDE SEQUENCE [LARGE SCALE GENOMIC DNA]</scope>
    <source>
        <strain evidence="2 3">S-12</strain>
    </source>
</reference>
<gene>
    <name evidence="2" type="ORF">C6569_19355</name>
</gene>
<dbReference type="CDD" id="cd06170">
    <property type="entry name" value="LuxR_C_like"/>
    <property type="match status" value="1"/>
</dbReference>
<accession>A0A2S0NG49</accession>
<dbReference type="SUPFAM" id="SSF46894">
    <property type="entry name" value="C-terminal effector domain of the bipartite response regulators"/>
    <property type="match status" value="1"/>
</dbReference>
<dbReference type="PANTHER" id="PTHR45566:SF1">
    <property type="entry name" value="HTH-TYPE TRANSCRIPTIONAL REGULATOR YHJB-RELATED"/>
    <property type="match status" value="1"/>
</dbReference>
<dbReference type="InterPro" id="IPR051015">
    <property type="entry name" value="EvgA-like"/>
</dbReference>
<sequence length="219" mass="23361">MTAENPIRETLHFAVRHAFPIVAETIEALVRASHPGAQASDPSKASLVIASLSDLDGLDCAEGARVAVLIDHADRRPVQEARARGAVAAIPLDLPADHLRAALGSVIAQRSWWPVVTAIDPEGDLSSSRKLDALSGQQFKVLDLMSRGRLNKQIAYDLGISEGTVKSHVSSILRKLGVERRTQAIATFITAHEASARMPVRSVPDGAAAHLSRATHAAR</sequence>
<dbReference type="InterPro" id="IPR016032">
    <property type="entry name" value="Sig_transdc_resp-reg_C-effctor"/>
</dbReference>
<dbReference type="Pfam" id="PF00196">
    <property type="entry name" value="GerE"/>
    <property type="match status" value="1"/>
</dbReference>
<dbReference type="PRINTS" id="PR00038">
    <property type="entry name" value="HTHLUXR"/>
</dbReference>
<keyword evidence="3" id="KW-1185">Reference proteome</keyword>
<dbReference type="EMBL" id="CP027668">
    <property type="protein sequence ID" value="AVO47037.1"/>
    <property type="molecule type" value="Genomic_DNA"/>
</dbReference>